<evidence type="ECO:0000256" key="6">
    <source>
        <dbReference type="ARBA" id="ARBA00022695"/>
    </source>
</evidence>
<comment type="catalytic activity">
    <reaction evidence="10 11">
        <text>nicotinate beta-D-ribonucleotide + ATP + H(+) = deamido-NAD(+) + diphosphate</text>
        <dbReference type="Rhea" id="RHEA:22860"/>
        <dbReference type="ChEBI" id="CHEBI:15378"/>
        <dbReference type="ChEBI" id="CHEBI:30616"/>
        <dbReference type="ChEBI" id="CHEBI:33019"/>
        <dbReference type="ChEBI" id="CHEBI:57502"/>
        <dbReference type="ChEBI" id="CHEBI:58437"/>
        <dbReference type="EC" id="2.7.7.18"/>
    </reaction>
</comment>
<keyword evidence="6 11" id="KW-0548">Nucleotidyltransferase</keyword>
<dbReference type="STRING" id="1121449.SAMN02745704_00031"/>
<dbReference type="OrthoDB" id="5295945at2"/>
<gene>
    <name evidence="11" type="primary">nadD</name>
    <name evidence="13" type="ORF">SAMN02745704_00031</name>
</gene>
<keyword evidence="5 11" id="KW-0808">Transferase</keyword>
<dbReference type="InterPro" id="IPR004821">
    <property type="entry name" value="Cyt_trans-like"/>
</dbReference>
<evidence type="ECO:0000313" key="14">
    <source>
        <dbReference type="Proteomes" id="UP000190027"/>
    </source>
</evidence>
<comment type="function">
    <text evidence="1 11">Catalyzes the reversible adenylation of nicotinate mononucleotide (NaMN) to nicotinic acid adenine dinucleotide (NaAD).</text>
</comment>
<dbReference type="NCBIfam" id="TIGR00482">
    <property type="entry name" value="nicotinate (nicotinamide) nucleotide adenylyltransferase"/>
    <property type="match status" value="1"/>
</dbReference>
<dbReference type="Pfam" id="PF01467">
    <property type="entry name" value="CTP_transf_like"/>
    <property type="match status" value="1"/>
</dbReference>
<dbReference type="InterPro" id="IPR005248">
    <property type="entry name" value="NadD/NMNAT"/>
</dbReference>
<evidence type="ECO:0000256" key="5">
    <source>
        <dbReference type="ARBA" id="ARBA00022679"/>
    </source>
</evidence>
<dbReference type="HAMAP" id="MF_00244">
    <property type="entry name" value="NaMN_adenylyltr"/>
    <property type="match status" value="1"/>
</dbReference>
<comment type="pathway">
    <text evidence="2 11">Cofactor biosynthesis; NAD(+) biosynthesis; deamido-NAD(+) from nicotinate D-ribonucleotide: step 1/1.</text>
</comment>
<evidence type="ECO:0000256" key="1">
    <source>
        <dbReference type="ARBA" id="ARBA00002324"/>
    </source>
</evidence>
<dbReference type="Proteomes" id="UP000190027">
    <property type="component" value="Unassembled WGS sequence"/>
</dbReference>
<reference evidence="13 14" key="1">
    <citation type="submission" date="2017-02" db="EMBL/GenBank/DDBJ databases">
        <authorList>
            <person name="Peterson S.W."/>
        </authorList>
    </citation>
    <scope>NUCLEOTIDE SEQUENCE [LARGE SCALE GENOMIC DNA]</scope>
    <source>
        <strain evidence="13 14">DSM 16080</strain>
    </source>
</reference>
<organism evidence="13 14">
    <name type="scientific">Paucidesulfovibrio gracilis DSM 16080</name>
    <dbReference type="NCBI Taxonomy" id="1121449"/>
    <lineage>
        <taxon>Bacteria</taxon>
        <taxon>Pseudomonadati</taxon>
        <taxon>Thermodesulfobacteriota</taxon>
        <taxon>Desulfovibrionia</taxon>
        <taxon>Desulfovibrionales</taxon>
        <taxon>Desulfovibrionaceae</taxon>
        <taxon>Paucidesulfovibrio</taxon>
    </lineage>
</organism>
<evidence type="ECO:0000259" key="12">
    <source>
        <dbReference type="Pfam" id="PF01467"/>
    </source>
</evidence>
<dbReference type="EMBL" id="FUYC01000001">
    <property type="protein sequence ID" value="SKA70908.1"/>
    <property type="molecule type" value="Genomic_DNA"/>
</dbReference>
<keyword evidence="8 11" id="KW-0067">ATP-binding</keyword>
<dbReference type="UniPathway" id="UPA00253">
    <property type="reaction ID" value="UER00332"/>
</dbReference>
<evidence type="ECO:0000256" key="4">
    <source>
        <dbReference type="ARBA" id="ARBA00022642"/>
    </source>
</evidence>
<name>A0A1T4W1I1_9BACT</name>
<dbReference type="InterPro" id="IPR014729">
    <property type="entry name" value="Rossmann-like_a/b/a_fold"/>
</dbReference>
<keyword evidence="9 11" id="KW-0520">NAD</keyword>
<dbReference type="PANTHER" id="PTHR39321:SF3">
    <property type="entry name" value="PHOSPHOPANTETHEINE ADENYLYLTRANSFERASE"/>
    <property type="match status" value="1"/>
</dbReference>
<proteinExistence type="inferred from homology"/>
<sequence length="233" mass="25837">MEPRQGVGILGGSFNPVHTGHVRMALEVLERLRLERVDLVPASIPPHKPMKGLLPFDIRLGLCELAVEGIHGLRANPIEGERSGPSYTCDTLECYPTPPQERFFILGAGTLLEIPTWRHGLEIPALANLVCVNRGGDRCSGFEPVTRLVEERWPDATQLASGREPSWRFSSGARLLCLSVPRLEIKARDIRERWLQGRDLSLLVPPAVQRALQEDGSEFVQAWGRPQTAAGEE</sequence>
<keyword evidence="4 11" id="KW-0662">Pyridine nucleotide biosynthesis</keyword>
<evidence type="ECO:0000256" key="11">
    <source>
        <dbReference type="HAMAP-Rule" id="MF_00244"/>
    </source>
</evidence>
<accession>A0A1T4W1I1</accession>
<comment type="similarity">
    <text evidence="3 11">Belongs to the NadD family.</text>
</comment>
<feature type="domain" description="Cytidyltransferase-like" evidence="12">
    <location>
        <begin position="9"/>
        <end position="155"/>
    </location>
</feature>
<dbReference type="GO" id="GO:0004515">
    <property type="term" value="F:nicotinate-nucleotide adenylyltransferase activity"/>
    <property type="evidence" value="ECO:0007669"/>
    <property type="project" value="UniProtKB-UniRule"/>
</dbReference>
<dbReference type="EC" id="2.7.7.18" evidence="11"/>
<evidence type="ECO:0000256" key="9">
    <source>
        <dbReference type="ARBA" id="ARBA00023027"/>
    </source>
</evidence>
<dbReference type="GO" id="GO:0009435">
    <property type="term" value="P:NAD+ biosynthetic process"/>
    <property type="evidence" value="ECO:0007669"/>
    <property type="project" value="UniProtKB-UniRule"/>
</dbReference>
<protein>
    <recommendedName>
        <fullName evidence="11">Probable nicotinate-nucleotide adenylyltransferase</fullName>
        <ecNumber evidence="11">2.7.7.18</ecNumber>
    </recommendedName>
    <alternativeName>
        <fullName evidence="11">Deamido-NAD(+) diphosphorylase</fullName>
    </alternativeName>
    <alternativeName>
        <fullName evidence="11">Deamido-NAD(+) pyrophosphorylase</fullName>
    </alternativeName>
    <alternativeName>
        <fullName evidence="11">Nicotinate mononucleotide adenylyltransferase</fullName>
        <shortName evidence="11">NaMN adenylyltransferase</shortName>
    </alternativeName>
</protein>
<dbReference type="SUPFAM" id="SSF52374">
    <property type="entry name" value="Nucleotidylyl transferase"/>
    <property type="match status" value="1"/>
</dbReference>
<evidence type="ECO:0000256" key="10">
    <source>
        <dbReference type="ARBA" id="ARBA00048721"/>
    </source>
</evidence>
<evidence type="ECO:0000256" key="3">
    <source>
        <dbReference type="ARBA" id="ARBA00009014"/>
    </source>
</evidence>
<keyword evidence="14" id="KW-1185">Reference proteome</keyword>
<dbReference type="GO" id="GO:0005524">
    <property type="term" value="F:ATP binding"/>
    <property type="evidence" value="ECO:0007669"/>
    <property type="project" value="UniProtKB-KW"/>
</dbReference>
<dbReference type="PANTHER" id="PTHR39321">
    <property type="entry name" value="NICOTINATE-NUCLEOTIDE ADENYLYLTRANSFERASE-RELATED"/>
    <property type="match status" value="1"/>
</dbReference>
<evidence type="ECO:0000256" key="7">
    <source>
        <dbReference type="ARBA" id="ARBA00022741"/>
    </source>
</evidence>
<evidence type="ECO:0000256" key="8">
    <source>
        <dbReference type="ARBA" id="ARBA00022840"/>
    </source>
</evidence>
<keyword evidence="7 11" id="KW-0547">Nucleotide-binding</keyword>
<dbReference type="Gene3D" id="3.40.50.620">
    <property type="entry name" value="HUPs"/>
    <property type="match status" value="1"/>
</dbReference>
<evidence type="ECO:0000313" key="13">
    <source>
        <dbReference type="EMBL" id="SKA70908.1"/>
    </source>
</evidence>
<dbReference type="AlphaFoldDB" id="A0A1T4W1I1"/>
<dbReference type="CDD" id="cd02165">
    <property type="entry name" value="NMNAT"/>
    <property type="match status" value="1"/>
</dbReference>
<evidence type="ECO:0000256" key="2">
    <source>
        <dbReference type="ARBA" id="ARBA00005019"/>
    </source>
</evidence>
<dbReference type="RefSeq" id="WP_078715631.1">
    <property type="nucleotide sequence ID" value="NZ_FUYC01000001.1"/>
</dbReference>